<dbReference type="InterPro" id="IPR019557">
    <property type="entry name" value="AminoTfrase-like_pln_mobile"/>
</dbReference>
<feature type="compositionally biased region" description="Polar residues" evidence="2">
    <location>
        <begin position="668"/>
        <end position="681"/>
    </location>
</feature>
<dbReference type="Proteomes" id="UP001054252">
    <property type="component" value="Unassembled WGS sequence"/>
</dbReference>
<keyword evidence="5" id="KW-1185">Reference proteome</keyword>
<keyword evidence="1" id="KW-0175">Coiled coil</keyword>
<protein>
    <recommendedName>
        <fullName evidence="3">Aminotransferase-like plant mobile domain-containing protein</fullName>
    </recommendedName>
</protein>
<feature type="coiled-coil region" evidence="1">
    <location>
        <begin position="896"/>
        <end position="965"/>
    </location>
</feature>
<evidence type="ECO:0000313" key="5">
    <source>
        <dbReference type="Proteomes" id="UP001054252"/>
    </source>
</evidence>
<gene>
    <name evidence="4" type="ORF">SLEP1_g56512</name>
</gene>
<evidence type="ECO:0000256" key="1">
    <source>
        <dbReference type="SAM" id="Coils"/>
    </source>
</evidence>
<dbReference type="SUPFAM" id="SSF57997">
    <property type="entry name" value="Tropomyosin"/>
    <property type="match status" value="1"/>
</dbReference>
<proteinExistence type="predicted"/>
<reference evidence="4 5" key="1">
    <citation type="journal article" date="2021" name="Commun. Biol.">
        <title>The genome of Shorea leprosula (Dipterocarpaceae) highlights the ecological relevance of drought in aseasonal tropical rainforests.</title>
        <authorList>
            <person name="Ng K.K.S."/>
            <person name="Kobayashi M.J."/>
            <person name="Fawcett J.A."/>
            <person name="Hatakeyama M."/>
            <person name="Paape T."/>
            <person name="Ng C.H."/>
            <person name="Ang C.C."/>
            <person name="Tnah L.H."/>
            <person name="Lee C.T."/>
            <person name="Nishiyama T."/>
            <person name="Sese J."/>
            <person name="O'Brien M.J."/>
            <person name="Copetti D."/>
            <person name="Mohd Noor M.I."/>
            <person name="Ong R.C."/>
            <person name="Putra M."/>
            <person name="Sireger I.Z."/>
            <person name="Indrioko S."/>
            <person name="Kosugi Y."/>
            <person name="Izuno A."/>
            <person name="Isagi Y."/>
            <person name="Lee S.L."/>
            <person name="Shimizu K.K."/>
        </authorList>
    </citation>
    <scope>NUCLEOTIDE SEQUENCE [LARGE SCALE GENOMIC DNA]</scope>
    <source>
        <strain evidence="4">214</strain>
    </source>
</reference>
<feature type="domain" description="Aminotransferase-like plant mobile" evidence="3">
    <location>
        <begin position="162"/>
        <end position="590"/>
    </location>
</feature>
<sequence length="1000" mass="111923">MISVVTVLQGDWIADSSNLEEAGQFLRFPSTHIRSSSSSEAKELQLMVLESTSGPYAIEGLSHLPALEMPKLCEYVTSEGKASTASHAGSLPSLVLPSNHVTEHATPKAVVTQSIGRGASKWCESIDHLGKIPFLSGFWDWSNYTAKMLSRHKMGALADAVSLANNDYCCPSSMLRALIEVWSPSTNTFLTSAGEVGISLLEMRDISGLSIRGAYYEEVIPSYKELTEDLPPYYLLLFKAFATIVQRENSERVTYADWLDFWYNRNPPYADPFKSKRYLDMSELKYDGNGNVISVPKLDRPLKWTFGHERKLRGVPEQWDRLGMLDVTLEVNDREKLLIAAYLCVWLGRFVFPDGEEFVRVGTFKAAAQMAIGVTYSLVPPILACIYRGLGQLTKVPEGSWVHATETPPFPGHYLYAWIGLHFPHKTFAARYEASLPMVRQFRGILNAYQPWEPKVADCRAVLRGNLSSDDFCWTPVPLPTHPGPRVDDGQRRADTLDFMVSIRAGYVVLRQEGRFTKKSYNPHRFARQHGFQQRLPGRHVKLPHGGEVSDLYRFWLSLTRVHSNTFLHIPSVEGGVTSRVDPAYVKWWNEEVFPSISAMSIQFLKASEARNFIPSLMKSTVIRPQGKGKQLQALLSPSQKRNNADDPSPSSKKQKCNRSPQREPDSLQHSLSTPAAQQTTRQALYEEIFSSPELRGLPGDEEMIGALDDFLETDTLEILGSLPSQIDGGVLSLNVGEQGTAEDGEVDSHDRQPSVKEIVGLNPPAMTSSNPLKLKPTFSCITKPLEPISSQALVKPILFKAMSNYVQEEFSRGLQNGFSGLGQWWAERSSAISEALQLYFRMDVGPLLKTMDAYLSKVNLYLAKRDEVSTGLDVEERDKSLATLQKGISSNQIVHDSLSKEINELTKKKGSLESKIESLKKELESVEQQHSDVTSTLDLLLDKRQTAEEQLQSNQAKLIELENSKVVAVETVAEVEKMRQDLESEFEAIAKGTWFENNM</sequence>
<dbReference type="PANTHER" id="PTHR36607">
    <property type="entry name" value="1,2-DIHYDROXY-3-KETO-5-METHYLTHIOPENTENE DIOXYGENASE 4"/>
    <property type="match status" value="1"/>
</dbReference>
<dbReference type="AlphaFoldDB" id="A0AAV5MIQ6"/>
<comment type="caution">
    <text evidence="4">The sequence shown here is derived from an EMBL/GenBank/DDBJ whole genome shotgun (WGS) entry which is preliminary data.</text>
</comment>
<feature type="region of interest" description="Disordered" evidence="2">
    <location>
        <begin position="626"/>
        <end position="681"/>
    </location>
</feature>
<accession>A0AAV5MIQ6</accession>
<evidence type="ECO:0000313" key="4">
    <source>
        <dbReference type="EMBL" id="GKV49780.1"/>
    </source>
</evidence>
<dbReference type="Pfam" id="PF10536">
    <property type="entry name" value="PMD"/>
    <property type="match status" value="1"/>
</dbReference>
<name>A0AAV5MIQ6_9ROSI</name>
<evidence type="ECO:0000259" key="3">
    <source>
        <dbReference type="Pfam" id="PF10536"/>
    </source>
</evidence>
<organism evidence="4 5">
    <name type="scientific">Rubroshorea leprosula</name>
    <dbReference type="NCBI Taxonomy" id="152421"/>
    <lineage>
        <taxon>Eukaryota</taxon>
        <taxon>Viridiplantae</taxon>
        <taxon>Streptophyta</taxon>
        <taxon>Embryophyta</taxon>
        <taxon>Tracheophyta</taxon>
        <taxon>Spermatophyta</taxon>
        <taxon>Magnoliopsida</taxon>
        <taxon>eudicotyledons</taxon>
        <taxon>Gunneridae</taxon>
        <taxon>Pentapetalae</taxon>
        <taxon>rosids</taxon>
        <taxon>malvids</taxon>
        <taxon>Malvales</taxon>
        <taxon>Dipterocarpaceae</taxon>
        <taxon>Rubroshorea</taxon>
    </lineage>
</organism>
<evidence type="ECO:0000256" key="2">
    <source>
        <dbReference type="SAM" id="MobiDB-lite"/>
    </source>
</evidence>
<dbReference type="PANTHER" id="PTHR36607:SF20">
    <property type="entry name" value="AMINOTRANSFERASE-LIKE PLANT MOBILE DOMAIN-CONTAINING PROTEIN"/>
    <property type="match status" value="1"/>
</dbReference>
<dbReference type="EMBL" id="BPVZ01000318">
    <property type="protein sequence ID" value="GKV49780.1"/>
    <property type="molecule type" value="Genomic_DNA"/>
</dbReference>